<dbReference type="EMBL" id="ACCH01000029">
    <property type="protein sequence ID" value="EEF91980.1"/>
    <property type="molecule type" value="Genomic_DNA"/>
</dbReference>
<protein>
    <submittedName>
        <fullName evidence="1">Uncharacterized protein</fullName>
    </submittedName>
</protein>
<gene>
    <name evidence="1" type="ORF">BACCELL_00372</name>
</gene>
<evidence type="ECO:0000313" key="2">
    <source>
        <dbReference type="Proteomes" id="UP000003711"/>
    </source>
</evidence>
<sequence length="157" mass="18540">MHDICILSNLIVYLYIKSLEPAATDKRRYIMTTYIYKGQEINHTSFISILRSAGINGGRKLTHYQVLEREAANGNEKAIEILKNLIIKEETIVKKYIVSLSVKNNQVDWFETTSLQEAENQFEAYKRDAEERDEFTEVYWDECFDDDNFETIKYFKN</sequence>
<proteinExistence type="predicted"/>
<evidence type="ECO:0000313" key="1">
    <source>
        <dbReference type="EMBL" id="EEF91980.1"/>
    </source>
</evidence>
<organism evidence="1 2">
    <name type="scientific">Bacteroides cellulosilyticus DSM 14838</name>
    <dbReference type="NCBI Taxonomy" id="537012"/>
    <lineage>
        <taxon>Bacteria</taxon>
        <taxon>Pseudomonadati</taxon>
        <taxon>Bacteroidota</taxon>
        <taxon>Bacteroidia</taxon>
        <taxon>Bacteroidales</taxon>
        <taxon>Bacteroidaceae</taxon>
        <taxon>Bacteroides</taxon>
    </lineage>
</organism>
<reference evidence="1 2" key="2">
    <citation type="submission" date="2009-01" db="EMBL/GenBank/DDBJ databases">
        <title>Draft genome sequence of Bacteroides cellulosilyticus (DSM 14838).</title>
        <authorList>
            <person name="Sudarsanam P."/>
            <person name="Ley R."/>
            <person name="Guruge J."/>
            <person name="Turnbaugh P.J."/>
            <person name="Mahowald M."/>
            <person name="Liep D."/>
            <person name="Gordon J."/>
        </authorList>
    </citation>
    <scope>NUCLEOTIDE SEQUENCE [LARGE SCALE GENOMIC DNA]</scope>
    <source>
        <strain evidence="1 2">DSM 14838</strain>
    </source>
</reference>
<reference evidence="1 2" key="1">
    <citation type="submission" date="2008-12" db="EMBL/GenBank/DDBJ databases">
        <authorList>
            <person name="Fulton L."/>
            <person name="Clifton S."/>
            <person name="Fulton B."/>
            <person name="Xu J."/>
            <person name="Minx P."/>
            <person name="Pepin K.H."/>
            <person name="Johnson M."/>
            <person name="Bhonagiri V."/>
            <person name="Nash W.E."/>
            <person name="Mardis E.R."/>
            <person name="Wilson R.K."/>
        </authorList>
    </citation>
    <scope>NUCLEOTIDE SEQUENCE [LARGE SCALE GENOMIC DNA]</scope>
    <source>
        <strain evidence="1 2">DSM 14838</strain>
    </source>
</reference>
<name>E2N7X7_9BACE</name>
<accession>E2N7X7</accession>
<dbReference type="AlphaFoldDB" id="E2N7X7"/>
<dbReference type="HOGENOM" id="CLU_1674369_0_0_10"/>
<comment type="caution">
    <text evidence="1">The sequence shown here is derived from an EMBL/GenBank/DDBJ whole genome shotgun (WGS) entry which is preliminary data.</text>
</comment>
<dbReference type="Proteomes" id="UP000003711">
    <property type="component" value="Unassembled WGS sequence"/>
</dbReference>